<evidence type="ECO:0000313" key="16">
    <source>
        <dbReference type="EMBL" id="PTK31826.1"/>
    </source>
</evidence>
<accession>A0A974L0E8</accession>
<comment type="similarity">
    <text evidence="4">Belongs to the peptidase M23B family.</text>
</comment>
<dbReference type="Pfam" id="PF10145">
    <property type="entry name" value="PhageMin_Tail"/>
    <property type="match status" value="1"/>
</dbReference>
<keyword evidence="7" id="KW-0547">Nucleotide-binding</keyword>
<evidence type="ECO:0000259" key="15">
    <source>
        <dbReference type="Pfam" id="PF18013"/>
    </source>
</evidence>
<dbReference type="Pfam" id="PF01551">
    <property type="entry name" value="Peptidase_M23"/>
    <property type="match status" value="1"/>
</dbReference>
<evidence type="ECO:0000259" key="13">
    <source>
        <dbReference type="Pfam" id="PF01551"/>
    </source>
</evidence>
<dbReference type="CDD" id="cd12797">
    <property type="entry name" value="M23_peptidase"/>
    <property type="match status" value="1"/>
</dbReference>
<sequence>MASDFNIGILSTLEIDSSSSRKKINDTLKNIEANINSIKADLEVSDTKKSENNAVKSANNVIRNINSNGNLKKLNVELDVNLTKSRQNIQRALSTLSKDFKNKKIDVEVNAKANKNSIGQVKNSISKGASQPLEIKESPSSRSTSRDIKEQQALMTGLANSYKSLDDLTRALNTNTSEGLRKTVKEIKNADNSLKSYQVTLERVNQEGKKLGSQRFDYTPSANGLKLNKTQLTDQTDKARKEENAAINKLLENEVSKYDRLLNKGKIDIKQHQTLLQTLRQITNEKSKANQFNRTDFNRVAKAAADEAKEYQYQNDMLRKKLALTSQIERIENRMAATIDKQQTNALKNQLNSLGNNRTPFGKEAAFHMNQIQDKVRQISAEAERATRTQLSFVDQFREAMTKFPVWMGATTLFFGAINGAKEMLDVITEIDGKMITLAKVTGDENALQQTFIDANNAASQFGQTLGSVLDVYAEFARQGVKGNELSQFSNAALIAANVGEIDAKQASEYLTSMSAQWETTGNQAMRQVDSLNEVSNKYATTVEKLAQGQAKAGSTAKSMGLTFDETNGIIGALTAKTKQSGDEIGNFMKATLPKLYSGKGKSTIEGLGINMKDENGQLKSAISLLEEVSQKTKNLEKDQKAAVINGLGGTYHYQRMQVLLDDLSKTDSLYKQIKESSESSAGSALQENAKYMESIEAKVNQAKTAFEQFALAVGEAFAKSGMLDGIRMVTQLLTGLTHGITELGTTAPIFGMIGGAASLMSKNVRSGFEGARSSVANYITEVNKLAKVNNAAGQVVGLQKVQTGTASQLQFNKNGEYDKAASQAKAAEQATYQFSKAQKDVSASSMIASGAINKTTVATTASTLATRAATLAVNGLKLAFRGLLAATGVGLAITGVSFVLEKVVGSFNAASQAAEQYKQKQEQTKQAIASMSGTELNSLINSYDKLQQKMNSGNAFNTTEAEKYKDVTSQLANIFPDLVTGENRYGKEMAGNKEVMKQKIALIKQEMELERQKNAIKQKEEQDAYIKEQDSLAKKNKGQKWYQLGRTPEMKLHEQVQPTAASDNSNINKINATIQKVKSQAQAEKALEQVDKQLAQSQAKNRQNEVQHLQRVRQALQDYITKTGQANQATRAAVLTAQQQFANQIATMKKLGTTGQQVMNTISNSVAKTAKSGKAAQATFKSFETSLVKSSSFKSKMASYEASVKKFKNAANQSAKIAALKDVERDYSKVAKGIMQAAKAANMSKSQMKDLKKSLQQNIQAETGFRASVSKAGKVTIDQSKKIKQNTAETRRNSSAKLQNANASDQASEENKELADSMRAGVESSQLLGKAMGELQSQGTLSTETLIELTEKYGDEILAVAGDQEALSNFIMQKQNEETDNYNKNLKTKLENSSSYYKAVAGADSALSNYLMENYGIDTKNYKSLTEVKAKITDLYYNGSAEEQAKVVDAIAKAYHIDLSNYGSLNEKKEALENQLMKILGSKWKKYIGSVAKDMKSLGVDAGEVGADGFDDSKMFNPGALIGANNFQNVSNLSNISNVFNSLNGAFNEAKNEAAGVSRGLDDAASGLKDVGDSAGSAGDGLGKTGSGLGKTAKGADKASDSLDDTNKELEKTKEKAEEAGVTVKQLYKQFTVTTYVADKLSMALDKVNNKLEKQKLLTEKYATWSSSYRNSLKAENKLLDEKTAKIKKQIESMKEQIAQGKVIEYGLVGKDINVPYYEYTANNLDDGETGRISRYTGNSTQAKVWNFFKSKGLSDHAVAGIMGNMERESKFKPGAQEQGGTGIGLVQLSFGRANNLRNYAARKGKSWKDLNTQLDFIWNELNTTEANALRGLKSATSVIGAANAFQRLYERAGVVAQGERNAAAKKYYNQFKGTNGSSGFLSGGVVAGTNGKPLTSDRNAYILDRQFGRYNGGGVHHGRDITSGTINGSPIKAARSGVVTFKGWTGGGNTLSIFDGKNTYTYMHMKNPAKVVKGQRVKAGQIVGNVGTTADRSLGGFSTGPHLHVQVNLGKTPSGTFMNTFTGAHRAVDPVKYGYTKVTGGGGLNLGSLTSGHSAMSGSISAAMAEDLNEAEQERLNKIEQAINAHNQAEEMKQKVDELRKTLMDKQLEEVQTAKEKSENLYNIQKSHVEEYDHWRTLQEARSAKIEYELNKIEFEKGRNTKAWRNKNKQLQASKQLEINFEDSKIQYINKALKKNANKIFGKHTVNRDEFETMKRDAQQNIRDLKAGIQTASGEIATSMIDQILDEYEDRVGNVSAKIERIGKQKEKLDLADNKQALKSSSLSRQQAKDSKSLASYINFYIKQLERQLKLTGKNHELQQKVKEQIKEMKVAYDDATLAAHQYITEAAEVDTERQLQLNAIRLRDAQAEMSKADYKAGFISQEYQIDLYRQNQEAKFKGYLKEREALEQNKLELEDMYEIYKSVPSQAQKIKEALIETKNAIRDNNKGLYDLKYDMANSVINEIKNIYSKQLEIAQKAYDDEYKAYEKMINKKLKLIDDEQTQESFNKDVRDRTEAMDKIRNEIAQRSGDDSLANQKKLKDLREQLKQQEEDYTMFLNNKNRDDRRKALQDELSDKNEQIQEQKEDLNKAFQDLIGDTRRFNAIQESLMEGQIDKYKSLIADLTKYVNDNMKEIGRSTSEGILDGLAASFKGLSSLSKELQKQEKNKLNPVPNSKLKPTKVDEATIAAIKKVNGLSPTTILQGLDIKPVNLPKDVKSSKTVTNNNKTTAKALVNIENFNGTKAEADKLANNLATAMRKQGIL</sequence>
<name>A0A974L0E8_STAHO</name>
<keyword evidence="9" id="KW-0645">Protease</keyword>
<dbReference type="GO" id="GO:0006508">
    <property type="term" value="P:proteolysis"/>
    <property type="evidence" value="ECO:0007669"/>
    <property type="project" value="UniProtKB-KW"/>
</dbReference>
<evidence type="ECO:0000256" key="10">
    <source>
        <dbReference type="ARBA" id="ARBA00023054"/>
    </source>
</evidence>
<feature type="compositionally biased region" description="Gly residues" evidence="12">
    <location>
        <begin position="1579"/>
        <end position="1590"/>
    </location>
</feature>
<evidence type="ECO:0000256" key="12">
    <source>
        <dbReference type="SAM" id="MobiDB-lite"/>
    </source>
</evidence>
<dbReference type="GO" id="GO:0008237">
    <property type="term" value="F:metallopeptidase activity"/>
    <property type="evidence" value="ECO:0007669"/>
    <property type="project" value="UniProtKB-KW"/>
</dbReference>
<evidence type="ECO:0000256" key="9">
    <source>
        <dbReference type="ARBA" id="ARBA00023049"/>
    </source>
</evidence>
<feature type="coiled-coil region" evidence="11">
    <location>
        <begin position="187"/>
        <end position="242"/>
    </location>
</feature>
<dbReference type="Pfam" id="PF18013">
    <property type="entry name" value="Phage_lysozyme2"/>
    <property type="match status" value="1"/>
</dbReference>
<comment type="catalytic activity">
    <reaction evidence="1">
        <text>Hydrolysis of the -Gly-|-Gly- bond in the pentaglycine inter-peptide link joining staphylococcal cell wall peptidoglycans.</text>
        <dbReference type="EC" id="3.4.24.75"/>
    </reaction>
</comment>
<keyword evidence="9" id="KW-0482">Metalloprotease</keyword>
<feature type="region of interest" description="Disordered" evidence="12">
    <location>
        <begin position="1573"/>
        <end position="1617"/>
    </location>
</feature>
<dbReference type="InterPro" id="IPR041219">
    <property type="entry name" value="Phage_lysozyme2"/>
</dbReference>
<keyword evidence="6" id="KW-0963">Cytoplasm</keyword>
<evidence type="ECO:0000256" key="7">
    <source>
        <dbReference type="ARBA" id="ARBA00022741"/>
    </source>
</evidence>
<feature type="region of interest" description="Disordered" evidence="12">
    <location>
        <begin position="1284"/>
        <end position="1321"/>
    </location>
</feature>
<feature type="coiled-coil region" evidence="11">
    <location>
        <begin position="2392"/>
        <end position="2426"/>
    </location>
</feature>
<evidence type="ECO:0000256" key="2">
    <source>
        <dbReference type="ARBA" id="ARBA00001947"/>
    </source>
</evidence>
<dbReference type="InterPro" id="IPR027640">
    <property type="entry name" value="Kinesin-like_fam"/>
</dbReference>
<dbReference type="NCBIfam" id="TIGR01760">
    <property type="entry name" value="tape_meas_TP901"/>
    <property type="match status" value="1"/>
</dbReference>
<dbReference type="InterPro" id="IPR016047">
    <property type="entry name" value="M23ase_b-sheet_dom"/>
</dbReference>
<dbReference type="EMBL" id="PZHX01000003">
    <property type="protein sequence ID" value="PTK31826.1"/>
    <property type="molecule type" value="Genomic_DNA"/>
</dbReference>
<feature type="coiled-coil region" evidence="11">
    <location>
        <begin position="2210"/>
        <end position="2267"/>
    </location>
</feature>
<dbReference type="Gene3D" id="1.10.530.10">
    <property type="match status" value="1"/>
</dbReference>
<feature type="region of interest" description="Disordered" evidence="12">
    <location>
        <begin position="120"/>
        <end position="149"/>
    </location>
</feature>
<feature type="compositionally biased region" description="Polar residues" evidence="12">
    <location>
        <begin position="120"/>
        <end position="129"/>
    </location>
</feature>
<evidence type="ECO:0000256" key="3">
    <source>
        <dbReference type="ARBA" id="ARBA00004496"/>
    </source>
</evidence>
<dbReference type="Gene3D" id="1.10.287.950">
    <property type="entry name" value="Methyl-accepting chemotaxis protein"/>
    <property type="match status" value="1"/>
</dbReference>
<dbReference type="GO" id="GO:0005875">
    <property type="term" value="C:microtubule associated complex"/>
    <property type="evidence" value="ECO:0007669"/>
    <property type="project" value="TreeGrafter"/>
</dbReference>
<dbReference type="Proteomes" id="UP000241540">
    <property type="component" value="Unassembled WGS sequence"/>
</dbReference>
<dbReference type="RefSeq" id="WP_107639930.1">
    <property type="nucleotide sequence ID" value="NZ_PZHX01000003.1"/>
</dbReference>
<feature type="domain" description="Phage tail lysozyme" evidence="15">
    <location>
        <begin position="1742"/>
        <end position="1873"/>
    </location>
</feature>
<keyword evidence="9" id="KW-0378">Hydrolase</keyword>
<feature type="domain" description="M23ase beta-sheet core" evidence="13">
    <location>
        <begin position="1917"/>
        <end position="2013"/>
    </location>
</feature>
<protein>
    <recommendedName>
        <fullName evidence="5">lysostaphin</fullName>
        <ecNumber evidence="5">3.4.24.75</ecNumber>
    </recommendedName>
</protein>
<feature type="coiled-coil region" evidence="11">
    <location>
        <begin position="2534"/>
        <end position="2599"/>
    </location>
</feature>
<keyword evidence="8" id="KW-0067">ATP-binding</keyword>
<dbReference type="InterPro" id="IPR011055">
    <property type="entry name" value="Dup_hybrid_motif"/>
</dbReference>
<feature type="domain" description="Phage tail tape measure protein" evidence="14">
    <location>
        <begin position="457"/>
        <end position="650"/>
    </location>
</feature>
<feature type="coiled-coil region" evidence="11">
    <location>
        <begin position="1081"/>
        <end position="1113"/>
    </location>
</feature>
<keyword evidence="10 11" id="KW-0175">Coiled coil</keyword>
<comment type="cofactor">
    <cofactor evidence="2">
        <name>Zn(2+)</name>
        <dbReference type="ChEBI" id="CHEBI:29105"/>
    </cofactor>
</comment>
<evidence type="ECO:0000313" key="17">
    <source>
        <dbReference type="Proteomes" id="UP000241540"/>
    </source>
</evidence>
<evidence type="ECO:0000256" key="8">
    <source>
        <dbReference type="ARBA" id="ARBA00022840"/>
    </source>
</evidence>
<comment type="caution">
    <text evidence="16">The sequence shown here is derived from an EMBL/GenBank/DDBJ whole genome shotgun (WGS) entry which is preliminary data.</text>
</comment>
<feature type="coiled-coil region" evidence="11">
    <location>
        <begin position="994"/>
        <end position="1023"/>
    </location>
</feature>
<dbReference type="Gene3D" id="2.70.70.10">
    <property type="entry name" value="Glucose Permease (Domain IIA)"/>
    <property type="match status" value="1"/>
</dbReference>
<feature type="coiled-coil region" evidence="11">
    <location>
        <begin position="21"/>
        <end position="48"/>
    </location>
</feature>
<evidence type="ECO:0000256" key="4">
    <source>
        <dbReference type="ARBA" id="ARBA00006646"/>
    </source>
</evidence>
<dbReference type="GO" id="GO:0005524">
    <property type="term" value="F:ATP binding"/>
    <property type="evidence" value="ECO:0007669"/>
    <property type="project" value="UniProtKB-KW"/>
</dbReference>
<comment type="subcellular location">
    <subcellularLocation>
        <location evidence="3">Cytoplasm</location>
    </subcellularLocation>
</comment>
<evidence type="ECO:0000259" key="14">
    <source>
        <dbReference type="Pfam" id="PF10145"/>
    </source>
</evidence>
<evidence type="ECO:0000256" key="11">
    <source>
        <dbReference type="SAM" id="Coils"/>
    </source>
</evidence>
<dbReference type="EC" id="3.4.24.75" evidence="5"/>
<proteinExistence type="inferred from homology"/>
<dbReference type="GO" id="GO:0007018">
    <property type="term" value="P:microtubule-based movement"/>
    <property type="evidence" value="ECO:0007669"/>
    <property type="project" value="InterPro"/>
</dbReference>
<evidence type="ECO:0000256" key="1">
    <source>
        <dbReference type="ARBA" id="ARBA00001667"/>
    </source>
</evidence>
<dbReference type="SUPFAM" id="SSF51261">
    <property type="entry name" value="Duplicated hybrid motif"/>
    <property type="match status" value="1"/>
</dbReference>
<dbReference type="GO" id="GO:0005737">
    <property type="term" value="C:cytoplasm"/>
    <property type="evidence" value="ECO:0007669"/>
    <property type="project" value="UniProtKB-SubCell"/>
</dbReference>
<organism evidence="16 17">
    <name type="scientific">Staphylococcus hominis</name>
    <dbReference type="NCBI Taxonomy" id="1290"/>
    <lineage>
        <taxon>Bacteria</taxon>
        <taxon>Bacillati</taxon>
        <taxon>Bacillota</taxon>
        <taxon>Bacilli</taxon>
        <taxon>Bacillales</taxon>
        <taxon>Staphylococcaceae</taxon>
        <taxon>Staphylococcus</taxon>
    </lineage>
</organism>
<evidence type="ECO:0000256" key="6">
    <source>
        <dbReference type="ARBA" id="ARBA00022490"/>
    </source>
</evidence>
<dbReference type="GO" id="GO:0051231">
    <property type="term" value="P:spindle elongation"/>
    <property type="evidence" value="ECO:0007669"/>
    <property type="project" value="TreeGrafter"/>
</dbReference>
<feature type="compositionally biased region" description="Basic and acidic residues" evidence="12">
    <location>
        <begin position="134"/>
        <end position="149"/>
    </location>
</feature>
<evidence type="ECO:0000256" key="5">
    <source>
        <dbReference type="ARBA" id="ARBA00012322"/>
    </source>
</evidence>
<dbReference type="InterPro" id="IPR010090">
    <property type="entry name" value="Phage_tape_meas"/>
</dbReference>
<feature type="coiled-coil region" evidence="11">
    <location>
        <begin position="2064"/>
        <end position="2111"/>
    </location>
</feature>
<gene>
    <name evidence="16" type="ORF">BUZ51_01800</name>
</gene>
<dbReference type="PANTHER" id="PTHR47969:SF15">
    <property type="entry name" value="CHROMOSOME-ASSOCIATED KINESIN KIF4A-RELATED"/>
    <property type="match status" value="1"/>
</dbReference>
<feature type="compositionally biased region" description="Basic and acidic residues" evidence="12">
    <location>
        <begin position="1595"/>
        <end position="1617"/>
    </location>
</feature>
<feature type="compositionally biased region" description="Polar residues" evidence="12">
    <location>
        <begin position="1286"/>
        <end position="1307"/>
    </location>
</feature>
<dbReference type="GO" id="GO:0003777">
    <property type="term" value="F:microtubule motor activity"/>
    <property type="evidence" value="ECO:0007669"/>
    <property type="project" value="InterPro"/>
</dbReference>
<reference evidence="16 17" key="1">
    <citation type="journal article" date="2016" name="Front. Microbiol.">
        <title>Comprehensive Phylogenetic Analysis of Bovine Non-aureus Staphylococci Species Based on Whole-Genome Sequencing.</title>
        <authorList>
            <person name="Naushad S."/>
            <person name="Barkema H.W."/>
            <person name="Luby C."/>
            <person name="Condas L.A."/>
            <person name="Nobrega D.B."/>
            <person name="Carson D.A."/>
            <person name="De Buck J."/>
        </authorList>
    </citation>
    <scope>NUCLEOTIDE SEQUENCE [LARGE SCALE GENOMIC DNA]</scope>
    <source>
        <strain evidence="16 17">SNUC 5336</strain>
    </source>
</reference>
<dbReference type="PANTHER" id="PTHR47969">
    <property type="entry name" value="CHROMOSOME-ASSOCIATED KINESIN KIF4A-RELATED"/>
    <property type="match status" value="1"/>
</dbReference>